<reference evidence="2" key="1">
    <citation type="submission" date="2019-08" db="EMBL/GenBank/DDBJ databases">
        <title>The improved chromosome-level genome for the pearl oyster Pinctada fucata martensii using PacBio sequencing and Hi-C.</title>
        <authorList>
            <person name="Zheng Z."/>
        </authorList>
    </citation>
    <scope>NUCLEOTIDE SEQUENCE</scope>
    <source>
        <strain evidence="2">ZZ-2019</strain>
        <tissue evidence="2">Adductor muscle</tissue>
    </source>
</reference>
<dbReference type="AlphaFoldDB" id="A0AA88YIS3"/>
<evidence type="ECO:0000313" key="3">
    <source>
        <dbReference type="Proteomes" id="UP001186944"/>
    </source>
</evidence>
<gene>
    <name evidence="2" type="ORF">FSP39_018222</name>
</gene>
<keyword evidence="3" id="KW-1185">Reference proteome</keyword>
<feature type="region of interest" description="Disordered" evidence="1">
    <location>
        <begin position="1"/>
        <end position="22"/>
    </location>
</feature>
<sequence>MFEFKDAKKSNEDTVPPRFTQPAVPKFRSGKLNAIALDEIYGYLTLNGGGNNSDYVNTNGPAFATTHDHLKKAMSLPKNYSRRITSEEELSVLQTGRSQPSTIVCVGLGQAWISTSNDTLKLVDKSSNFEEKTVTHKSFCDAGMTPFNEIVLLDSNAKAVLLLTAN</sequence>
<accession>A0AA88YIS3</accession>
<feature type="compositionally biased region" description="Basic and acidic residues" evidence="1">
    <location>
        <begin position="1"/>
        <end position="12"/>
    </location>
</feature>
<evidence type="ECO:0000313" key="2">
    <source>
        <dbReference type="EMBL" id="KAK3106348.1"/>
    </source>
</evidence>
<name>A0AA88YIS3_PINIB</name>
<dbReference type="EMBL" id="VSWD01000003">
    <property type="protein sequence ID" value="KAK3106348.1"/>
    <property type="molecule type" value="Genomic_DNA"/>
</dbReference>
<comment type="caution">
    <text evidence="2">The sequence shown here is derived from an EMBL/GenBank/DDBJ whole genome shotgun (WGS) entry which is preliminary data.</text>
</comment>
<organism evidence="2 3">
    <name type="scientific">Pinctada imbricata</name>
    <name type="common">Atlantic pearl-oyster</name>
    <name type="synonym">Pinctada martensii</name>
    <dbReference type="NCBI Taxonomy" id="66713"/>
    <lineage>
        <taxon>Eukaryota</taxon>
        <taxon>Metazoa</taxon>
        <taxon>Spiralia</taxon>
        <taxon>Lophotrochozoa</taxon>
        <taxon>Mollusca</taxon>
        <taxon>Bivalvia</taxon>
        <taxon>Autobranchia</taxon>
        <taxon>Pteriomorphia</taxon>
        <taxon>Pterioida</taxon>
        <taxon>Pterioidea</taxon>
        <taxon>Pteriidae</taxon>
        <taxon>Pinctada</taxon>
    </lineage>
</organism>
<evidence type="ECO:0000256" key="1">
    <source>
        <dbReference type="SAM" id="MobiDB-lite"/>
    </source>
</evidence>
<dbReference type="Proteomes" id="UP001186944">
    <property type="component" value="Unassembled WGS sequence"/>
</dbReference>
<proteinExistence type="predicted"/>
<protein>
    <submittedName>
        <fullName evidence="2">Uncharacterized protein</fullName>
    </submittedName>
</protein>